<organism evidence="2 3">
    <name type="scientific">Streptomyces spectabilis</name>
    <dbReference type="NCBI Taxonomy" id="68270"/>
    <lineage>
        <taxon>Bacteria</taxon>
        <taxon>Bacillati</taxon>
        <taxon>Actinomycetota</taxon>
        <taxon>Actinomycetes</taxon>
        <taxon>Kitasatosporales</taxon>
        <taxon>Streptomycetaceae</taxon>
        <taxon>Streptomyces</taxon>
    </lineage>
</organism>
<feature type="transmembrane region" description="Helical" evidence="1">
    <location>
        <begin position="12"/>
        <end position="30"/>
    </location>
</feature>
<evidence type="ECO:0008006" key="4">
    <source>
        <dbReference type="Google" id="ProtNLM"/>
    </source>
</evidence>
<keyword evidence="1" id="KW-1133">Transmembrane helix</keyword>
<accession>A0A7W8EY57</accession>
<evidence type="ECO:0000256" key="1">
    <source>
        <dbReference type="SAM" id="Phobius"/>
    </source>
</evidence>
<proteinExistence type="predicted"/>
<feature type="transmembrane region" description="Helical" evidence="1">
    <location>
        <begin position="227"/>
        <end position="244"/>
    </location>
</feature>
<feature type="transmembrane region" description="Helical" evidence="1">
    <location>
        <begin position="124"/>
        <end position="143"/>
    </location>
</feature>
<dbReference type="Proteomes" id="UP000549009">
    <property type="component" value="Unassembled WGS sequence"/>
</dbReference>
<dbReference type="AlphaFoldDB" id="A0A7W8EY57"/>
<reference evidence="2 3" key="1">
    <citation type="submission" date="2020-08" db="EMBL/GenBank/DDBJ databases">
        <title>Genomic Encyclopedia of Type Strains, Phase III (KMG-III): the genomes of soil and plant-associated and newly described type strains.</title>
        <authorList>
            <person name="Whitman W."/>
        </authorList>
    </citation>
    <scope>NUCLEOTIDE SEQUENCE [LARGE SCALE GENOMIC DNA]</scope>
    <source>
        <strain evidence="2 3">CECT 3146</strain>
    </source>
</reference>
<comment type="caution">
    <text evidence="2">The sequence shown here is derived from an EMBL/GenBank/DDBJ whole genome shotgun (WGS) entry which is preliminary data.</text>
</comment>
<gene>
    <name evidence="2" type="ORF">FHS40_008912</name>
</gene>
<dbReference type="EMBL" id="JACHJD010000038">
    <property type="protein sequence ID" value="MBB5109782.1"/>
    <property type="molecule type" value="Genomic_DNA"/>
</dbReference>
<name>A0A7W8EY57_STRST</name>
<dbReference type="RefSeq" id="WP_184926791.1">
    <property type="nucleotide sequence ID" value="NZ_BMSQ01000044.1"/>
</dbReference>
<evidence type="ECO:0000313" key="3">
    <source>
        <dbReference type="Proteomes" id="UP000549009"/>
    </source>
</evidence>
<protein>
    <recommendedName>
        <fullName evidence="4">Lycopene cyclase domain-containing protein</fullName>
    </recommendedName>
</protein>
<feature type="transmembrane region" description="Helical" evidence="1">
    <location>
        <begin position="42"/>
        <end position="59"/>
    </location>
</feature>
<evidence type="ECO:0000313" key="2">
    <source>
        <dbReference type="EMBL" id="MBB5109782.1"/>
    </source>
</evidence>
<sequence>MSWTTTTAWSEVFFFGLWLGYILIVDGWIYRRTSTSPVSRGIPAFVLTFALSVPFWWVFEWCNWRLHNWSYVHPVPQAQLSHVLLFSLCFSTVLPALLETMELLRSVRVFGGTWRGPRLPQTRLLLWTVALLGVAALVVMLVFPRQLFPLVWLFLLMILDPVNSRMGWPSVWNEVARGRWQLPLVLASTGLVCGILWEFWNSQTVGVYWVYHLPEFLSHPHLFQMPLPGYLGYVPFAASAYACYHSARNLIALSLGQRLLTEDRGVC</sequence>
<keyword evidence="1" id="KW-0812">Transmembrane</keyword>
<feature type="transmembrane region" description="Helical" evidence="1">
    <location>
        <begin position="149"/>
        <end position="168"/>
    </location>
</feature>
<feature type="transmembrane region" description="Helical" evidence="1">
    <location>
        <begin position="180"/>
        <end position="200"/>
    </location>
</feature>
<feature type="transmembrane region" description="Helical" evidence="1">
    <location>
        <begin position="79"/>
        <end position="98"/>
    </location>
</feature>
<keyword evidence="1" id="KW-0472">Membrane</keyword>
<keyword evidence="3" id="KW-1185">Reference proteome</keyword>